<organism evidence="1 2">
    <name type="scientific">Lentibacillus juripiscarius</name>
    <dbReference type="NCBI Taxonomy" id="257446"/>
    <lineage>
        <taxon>Bacteria</taxon>
        <taxon>Bacillati</taxon>
        <taxon>Bacillota</taxon>
        <taxon>Bacilli</taxon>
        <taxon>Bacillales</taxon>
        <taxon>Bacillaceae</taxon>
        <taxon>Lentibacillus</taxon>
    </lineage>
</organism>
<sequence>MVDDSANIGKNYQSNFLAAPALLAVTRIGLRRKTDVKTGILKLSEVKT</sequence>
<keyword evidence="2" id="KW-1185">Reference proteome</keyword>
<dbReference type="RefSeq" id="WP_382393175.1">
    <property type="nucleotide sequence ID" value="NZ_JBHUNA010000019.1"/>
</dbReference>
<dbReference type="Proteomes" id="UP001597502">
    <property type="component" value="Unassembled WGS sequence"/>
</dbReference>
<evidence type="ECO:0000313" key="2">
    <source>
        <dbReference type="Proteomes" id="UP001597502"/>
    </source>
</evidence>
<protein>
    <submittedName>
        <fullName evidence="1">Uncharacterized protein</fullName>
    </submittedName>
</protein>
<accession>A0ABW5V944</accession>
<comment type="caution">
    <text evidence="1">The sequence shown here is derived from an EMBL/GenBank/DDBJ whole genome shotgun (WGS) entry which is preliminary data.</text>
</comment>
<gene>
    <name evidence="1" type="ORF">ACFSUO_08760</name>
</gene>
<reference evidence="2" key="1">
    <citation type="journal article" date="2019" name="Int. J. Syst. Evol. Microbiol.">
        <title>The Global Catalogue of Microorganisms (GCM) 10K type strain sequencing project: providing services to taxonomists for standard genome sequencing and annotation.</title>
        <authorList>
            <consortium name="The Broad Institute Genomics Platform"/>
            <consortium name="The Broad Institute Genome Sequencing Center for Infectious Disease"/>
            <person name="Wu L."/>
            <person name="Ma J."/>
        </authorList>
    </citation>
    <scope>NUCLEOTIDE SEQUENCE [LARGE SCALE GENOMIC DNA]</scope>
    <source>
        <strain evidence="2">TISTR 1535</strain>
    </source>
</reference>
<evidence type="ECO:0000313" key="1">
    <source>
        <dbReference type="EMBL" id="MFD2761059.1"/>
    </source>
</evidence>
<name>A0ABW5V944_9BACI</name>
<proteinExistence type="predicted"/>
<dbReference type="EMBL" id="JBHUNA010000019">
    <property type="protein sequence ID" value="MFD2761059.1"/>
    <property type="molecule type" value="Genomic_DNA"/>
</dbReference>